<keyword evidence="2 3" id="KW-0802">TPR repeat</keyword>
<dbReference type="SMART" id="SM00028">
    <property type="entry name" value="TPR"/>
    <property type="match status" value="4"/>
</dbReference>
<dbReference type="PROSITE" id="PS50005">
    <property type="entry name" value="TPR"/>
    <property type="match status" value="2"/>
</dbReference>
<dbReference type="Gene3D" id="1.25.40.10">
    <property type="entry name" value="Tetratricopeptide repeat domain"/>
    <property type="match status" value="1"/>
</dbReference>
<dbReference type="InterPro" id="IPR013105">
    <property type="entry name" value="TPR_2"/>
</dbReference>
<keyword evidence="1" id="KW-0677">Repeat</keyword>
<evidence type="ECO:0000256" key="1">
    <source>
        <dbReference type="ARBA" id="ARBA00022737"/>
    </source>
</evidence>
<evidence type="ECO:0000313" key="4">
    <source>
        <dbReference type="EMBL" id="MBO8428884.1"/>
    </source>
</evidence>
<reference evidence="4" key="1">
    <citation type="submission" date="2020-10" db="EMBL/GenBank/DDBJ databases">
        <authorList>
            <person name="Gilroy R."/>
        </authorList>
    </citation>
    <scope>NUCLEOTIDE SEQUENCE</scope>
    <source>
        <strain evidence="4">15467</strain>
    </source>
</reference>
<dbReference type="Pfam" id="PF13432">
    <property type="entry name" value="TPR_16"/>
    <property type="match status" value="1"/>
</dbReference>
<dbReference type="Pfam" id="PF07719">
    <property type="entry name" value="TPR_2"/>
    <property type="match status" value="1"/>
</dbReference>
<dbReference type="InterPro" id="IPR019734">
    <property type="entry name" value="TPR_rpt"/>
</dbReference>
<dbReference type="InterPro" id="IPR051685">
    <property type="entry name" value="Ycf3/AcsC/BcsC/TPR_MFPF"/>
</dbReference>
<evidence type="ECO:0000313" key="5">
    <source>
        <dbReference type="Proteomes" id="UP000823635"/>
    </source>
</evidence>
<reference evidence="4" key="2">
    <citation type="journal article" date="2021" name="PeerJ">
        <title>Extensive microbial diversity within the chicken gut microbiome revealed by metagenomics and culture.</title>
        <authorList>
            <person name="Gilroy R."/>
            <person name="Ravi A."/>
            <person name="Getino M."/>
            <person name="Pursley I."/>
            <person name="Horton D.L."/>
            <person name="Alikhan N.F."/>
            <person name="Baker D."/>
            <person name="Gharbi K."/>
            <person name="Hall N."/>
            <person name="Watson M."/>
            <person name="Adriaenssens E.M."/>
            <person name="Foster-Nyarko E."/>
            <person name="Jarju S."/>
            <person name="Secka A."/>
            <person name="Antonio M."/>
            <person name="Oren A."/>
            <person name="Chaudhuri R.R."/>
            <person name="La Ragione R."/>
            <person name="Hildebrand F."/>
            <person name="Pallen M.J."/>
        </authorList>
    </citation>
    <scope>NUCLEOTIDE SEQUENCE</scope>
    <source>
        <strain evidence="4">15467</strain>
    </source>
</reference>
<dbReference type="PANTHER" id="PTHR44943:SF8">
    <property type="entry name" value="TPR REPEAT-CONTAINING PROTEIN MJ0263"/>
    <property type="match status" value="1"/>
</dbReference>
<proteinExistence type="predicted"/>
<evidence type="ECO:0000256" key="3">
    <source>
        <dbReference type="PROSITE-ProRule" id="PRU00339"/>
    </source>
</evidence>
<dbReference type="SUPFAM" id="SSF48452">
    <property type="entry name" value="TPR-like"/>
    <property type="match status" value="1"/>
</dbReference>
<sequence length="370" mass="42114">MKDKEFFMLLDSYESATRNGDVASLRLSQDDFLEIIDYYGEIYDTAKLLNACECAFEQYSYSAEITERYVDALLRDGKTEQAQAVVEESPCPDSTMISLLHARICTCRNDFQGADEYFSAIEQFPGIAEYSDVVASLASDCINAKNFKSALRYYDFLQKHDACDSELYCDIAFCHDIAGNFGKAEFYYGKYLEAYPFEDAIWFDLGTLYAKHNLFEKAIDAFEYAIALNGNNAMALHNIAIVYLNLFKFGDALKYFEDFAIAEPDNPLAFAGIAESHMGLKNIRAARENFARALEINHQCSEAEFGMLCILAIESHLNGQNDTFISRLRKIMAIDPSWPHVLCNIYPELKEDTTFMKLLLSTEKINNKKY</sequence>
<feature type="repeat" description="TPR" evidence="3">
    <location>
        <begin position="199"/>
        <end position="232"/>
    </location>
</feature>
<organism evidence="4 5">
    <name type="scientific">Candidatus Egerieousia excrementavium</name>
    <dbReference type="NCBI Taxonomy" id="2840778"/>
    <lineage>
        <taxon>Bacteria</taxon>
        <taxon>Pseudomonadati</taxon>
        <taxon>Bacteroidota</taxon>
        <taxon>Bacteroidia</taxon>
        <taxon>Bacteroidales</taxon>
        <taxon>Candidatus Egerieousia</taxon>
    </lineage>
</organism>
<dbReference type="EMBL" id="JADINB010000067">
    <property type="protein sequence ID" value="MBO8428884.1"/>
    <property type="molecule type" value="Genomic_DNA"/>
</dbReference>
<dbReference type="PANTHER" id="PTHR44943">
    <property type="entry name" value="CELLULOSE SYNTHASE OPERON PROTEIN C"/>
    <property type="match status" value="1"/>
</dbReference>
<feature type="repeat" description="TPR" evidence="3">
    <location>
        <begin position="233"/>
        <end position="266"/>
    </location>
</feature>
<accession>A0A9D9GXY4</accession>
<dbReference type="AlphaFoldDB" id="A0A9D9GXY4"/>
<dbReference type="Proteomes" id="UP000823635">
    <property type="component" value="Unassembled WGS sequence"/>
</dbReference>
<dbReference type="InterPro" id="IPR011990">
    <property type="entry name" value="TPR-like_helical_dom_sf"/>
</dbReference>
<protein>
    <submittedName>
        <fullName evidence="4">Tetratricopeptide repeat protein</fullName>
    </submittedName>
</protein>
<gene>
    <name evidence="4" type="ORF">IAC68_02995</name>
</gene>
<comment type="caution">
    <text evidence="4">The sequence shown here is derived from an EMBL/GenBank/DDBJ whole genome shotgun (WGS) entry which is preliminary data.</text>
</comment>
<evidence type="ECO:0000256" key="2">
    <source>
        <dbReference type="ARBA" id="ARBA00022803"/>
    </source>
</evidence>
<name>A0A9D9GXY4_9BACT</name>